<organism evidence="1">
    <name type="scientific">marine metagenome</name>
    <dbReference type="NCBI Taxonomy" id="408172"/>
    <lineage>
        <taxon>unclassified sequences</taxon>
        <taxon>metagenomes</taxon>
        <taxon>ecological metagenomes</taxon>
    </lineage>
</organism>
<accession>A0A382KXL3</accession>
<reference evidence="1" key="1">
    <citation type="submission" date="2018-05" db="EMBL/GenBank/DDBJ databases">
        <authorList>
            <person name="Lanie J.A."/>
            <person name="Ng W.-L."/>
            <person name="Kazmierczak K.M."/>
            <person name="Andrzejewski T.M."/>
            <person name="Davidsen T.M."/>
            <person name="Wayne K.J."/>
            <person name="Tettelin H."/>
            <person name="Glass J.I."/>
            <person name="Rusch D."/>
            <person name="Podicherti R."/>
            <person name="Tsui H.-C.T."/>
            <person name="Winkler M.E."/>
        </authorList>
    </citation>
    <scope>NUCLEOTIDE SEQUENCE</scope>
</reference>
<dbReference type="EMBL" id="UINC01083469">
    <property type="protein sequence ID" value="SVC29210.1"/>
    <property type="molecule type" value="Genomic_DNA"/>
</dbReference>
<proteinExistence type="predicted"/>
<sequence>MAPRADILSTQVICKEFGRYIGWPTTVSTRSGEST</sequence>
<evidence type="ECO:0000313" key="1">
    <source>
        <dbReference type="EMBL" id="SVC29210.1"/>
    </source>
</evidence>
<protein>
    <submittedName>
        <fullName evidence="1">Uncharacterized protein</fullName>
    </submittedName>
</protein>
<gene>
    <name evidence="1" type="ORF">METZ01_LOCUS282064</name>
</gene>
<name>A0A382KXL3_9ZZZZ</name>
<dbReference type="AlphaFoldDB" id="A0A382KXL3"/>